<dbReference type="PANTHER" id="PTHR45661:SF3">
    <property type="entry name" value="IG-LIKE DOMAIN-CONTAINING PROTEIN"/>
    <property type="match status" value="1"/>
</dbReference>
<dbReference type="Pfam" id="PF13306">
    <property type="entry name" value="LRR_5"/>
    <property type="match status" value="1"/>
</dbReference>
<dbReference type="InterPro" id="IPR026906">
    <property type="entry name" value="LRR_5"/>
</dbReference>
<evidence type="ECO:0008006" key="3">
    <source>
        <dbReference type="Google" id="ProtNLM"/>
    </source>
</evidence>
<reference evidence="1 2" key="1">
    <citation type="submission" date="2018-06" db="EMBL/GenBank/DDBJ databases">
        <authorList>
            <consortium name="Pathogen Informatics"/>
            <person name="Doyle S."/>
        </authorList>
    </citation>
    <scope>NUCLEOTIDE SEQUENCE [LARGE SCALE GENOMIC DNA]</scope>
    <source>
        <strain evidence="1 2">NCTC13149</strain>
    </source>
</reference>
<dbReference type="OrthoDB" id="9775707at2"/>
<dbReference type="Proteomes" id="UP000255517">
    <property type="component" value="Unassembled WGS sequence"/>
</dbReference>
<organism evidence="1 2">
    <name type="scientific">Peptoniphilus lacrimalis</name>
    <dbReference type="NCBI Taxonomy" id="33031"/>
    <lineage>
        <taxon>Bacteria</taxon>
        <taxon>Bacillati</taxon>
        <taxon>Bacillota</taxon>
        <taxon>Tissierellia</taxon>
        <taxon>Tissierellales</taxon>
        <taxon>Peptoniphilaceae</taxon>
        <taxon>Peptoniphilus</taxon>
    </lineage>
</organism>
<gene>
    <name evidence="1" type="ORF">NCTC13149_00312</name>
</gene>
<dbReference type="STRING" id="1122949.GCA_000378725_00881"/>
<accession>A0A379C2P5</accession>
<name>A0A379C2P5_9FIRM</name>
<protein>
    <recommendedName>
        <fullName evidence="3">Leucine-rich repeat domain-containing protein</fullName>
    </recommendedName>
</protein>
<proteinExistence type="predicted"/>
<sequence length="197" mass="22352">MDKNFTFDDFIFKGDELKGMTRAGKDKVKAQGIKEIIIPTESPDGVPVRVIGEQCFYRRKFESIVIPETVEVIKYDAFGVNALTEVIIPDSVKEIYGFAFYRNKITDIKLPKNLVYIGPSAFALNQIGEINLPDTVEVIETSAFYKNNLTSIKIPKNIKKIDMFAFNKNGIMEVEVPNSIETLHENAFDFTTNVKRI</sequence>
<dbReference type="RefSeq" id="WP_004825772.1">
    <property type="nucleotide sequence ID" value="NZ_CAMUOS010000007.1"/>
</dbReference>
<evidence type="ECO:0000313" key="2">
    <source>
        <dbReference type="Proteomes" id="UP000255517"/>
    </source>
</evidence>
<dbReference type="PANTHER" id="PTHR45661">
    <property type="entry name" value="SURFACE ANTIGEN"/>
    <property type="match status" value="1"/>
</dbReference>
<evidence type="ECO:0000313" key="1">
    <source>
        <dbReference type="EMBL" id="SUB56540.1"/>
    </source>
</evidence>
<dbReference type="InterPro" id="IPR032675">
    <property type="entry name" value="LRR_dom_sf"/>
</dbReference>
<dbReference type="InterPro" id="IPR053139">
    <property type="entry name" value="Surface_bspA-like"/>
</dbReference>
<dbReference type="EMBL" id="UGSZ01000001">
    <property type="protein sequence ID" value="SUB56540.1"/>
    <property type="molecule type" value="Genomic_DNA"/>
</dbReference>
<dbReference type="AlphaFoldDB" id="A0A379C2P5"/>
<dbReference type="Gene3D" id="3.80.10.10">
    <property type="entry name" value="Ribonuclease Inhibitor"/>
    <property type="match status" value="1"/>
</dbReference>